<accession>A0A5B7CQ97</accession>
<evidence type="ECO:0000313" key="2">
    <source>
        <dbReference type="Proteomes" id="UP000324222"/>
    </source>
</evidence>
<organism evidence="1 2">
    <name type="scientific">Portunus trituberculatus</name>
    <name type="common">Swimming crab</name>
    <name type="synonym">Neptunus trituberculatus</name>
    <dbReference type="NCBI Taxonomy" id="210409"/>
    <lineage>
        <taxon>Eukaryota</taxon>
        <taxon>Metazoa</taxon>
        <taxon>Ecdysozoa</taxon>
        <taxon>Arthropoda</taxon>
        <taxon>Crustacea</taxon>
        <taxon>Multicrustacea</taxon>
        <taxon>Malacostraca</taxon>
        <taxon>Eumalacostraca</taxon>
        <taxon>Eucarida</taxon>
        <taxon>Decapoda</taxon>
        <taxon>Pleocyemata</taxon>
        <taxon>Brachyura</taxon>
        <taxon>Eubrachyura</taxon>
        <taxon>Portunoidea</taxon>
        <taxon>Portunidae</taxon>
        <taxon>Portuninae</taxon>
        <taxon>Portunus</taxon>
    </lineage>
</organism>
<dbReference type="EMBL" id="VSRR010000159">
    <property type="protein sequence ID" value="MPC11365.1"/>
    <property type="molecule type" value="Genomic_DNA"/>
</dbReference>
<protein>
    <submittedName>
        <fullName evidence="1">Uncharacterized protein</fullName>
    </submittedName>
</protein>
<evidence type="ECO:0000313" key="1">
    <source>
        <dbReference type="EMBL" id="MPC11365.1"/>
    </source>
</evidence>
<comment type="caution">
    <text evidence="1">The sequence shown here is derived from an EMBL/GenBank/DDBJ whole genome shotgun (WGS) entry which is preliminary data.</text>
</comment>
<keyword evidence="2" id="KW-1185">Reference proteome</keyword>
<sequence>MLSVQLHHNSTVLLAFNLNSLNIRQETRKAAWSGRVVIVPTLAVYPTAHRDALSSPSRLDPLSQPCNTRLQTPSTLSLCSSRYRMCHRVVLYILTP</sequence>
<gene>
    <name evidence="1" type="ORF">E2C01_004027</name>
</gene>
<dbReference type="AlphaFoldDB" id="A0A5B7CQ97"/>
<reference evidence="1 2" key="1">
    <citation type="submission" date="2019-05" db="EMBL/GenBank/DDBJ databases">
        <title>Another draft genome of Portunus trituberculatus and its Hox gene families provides insights of decapod evolution.</title>
        <authorList>
            <person name="Jeong J.-H."/>
            <person name="Song I."/>
            <person name="Kim S."/>
            <person name="Choi T."/>
            <person name="Kim D."/>
            <person name="Ryu S."/>
            <person name="Kim W."/>
        </authorList>
    </citation>
    <scope>NUCLEOTIDE SEQUENCE [LARGE SCALE GENOMIC DNA]</scope>
    <source>
        <tissue evidence="1">Muscle</tissue>
    </source>
</reference>
<dbReference type="Proteomes" id="UP000324222">
    <property type="component" value="Unassembled WGS sequence"/>
</dbReference>
<proteinExistence type="predicted"/>
<name>A0A5B7CQ97_PORTR</name>